<dbReference type="InterPro" id="IPR020901">
    <property type="entry name" value="Prtase_inh_Kunz-CS"/>
</dbReference>
<accession>A0ABQ9V4Z5</accession>
<dbReference type="Proteomes" id="UP001266305">
    <property type="component" value="Unassembled WGS sequence"/>
</dbReference>
<evidence type="ECO:0000256" key="2">
    <source>
        <dbReference type="ARBA" id="ARBA00022900"/>
    </source>
</evidence>
<sequence length="252" mass="26715">MAGWVLEVGSGLSVQDPGDKGRPLLGIFTALGGSGLCPSHKLSRQGHPLGSLCVQSVAGKAKCPRKPAQRAQALTSLPVSLAVWANVAMASAWAYPVRCLLPSAHGSCADWAARWYFVASVGQCNRFWYGGCHGNANNFASEQDCMSSCQPLHGPRHPQPGASGQSTHTDGGGGSPAGQQEPSQHRTGAVVQRKPWPSGGLWWQDQKPGPGEVPHRQAFGEWPREQELEARVPGLGGDAGWLVPPFHSSSYR</sequence>
<dbReference type="PROSITE" id="PS00280">
    <property type="entry name" value="BPTI_KUNITZ_1"/>
    <property type="match status" value="1"/>
</dbReference>
<dbReference type="SUPFAM" id="SSF57362">
    <property type="entry name" value="BPTI-like"/>
    <property type="match status" value="1"/>
</dbReference>
<dbReference type="SMART" id="SM00131">
    <property type="entry name" value="KU"/>
    <property type="match status" value="1"/>
</dbReference>
<keyword evidence="3" id="KW-1015">Disulfide bond</keyword>
<comment type="caution">
    <text evidence="6">The sequence shown here is derived from an EMBL/GenBank/DDBJ whole genome shotgun (WGS) entry which is preliminary data.</text>
</comment>
<gene>
    <name evidence="6" type="ORF">P7K49_018289</name>
</gene>
<name>A0ABQ9V4Z5_SAGOE</name>
<keyword evidence="7" id="KW-1185">Reference proteome</keyword>
<feature type="region of interest" description="Disordered" evidence="4">
    <location>
        <begin position="150"/>
        <end position="252"/>
    </location>
</feature>
<keyword evidence="1" id="KW-0646">Protease inhibitor</keyword>
<feature type="compositionally biased region" description="Polar residues" evidence="4">
    <location>
        <begin position="177"/>
        <end position="186"/>
    </location>
</feature>
<evidence type="ECO:0000256" key="3">
    <source>
        <dbReference type="ARBA" id="ARBA00023157"/>
    </source>
</evidence>
<dbReference type="Gene3D" id="4.10.410.10">
    <property type="entry name" value="Pancreatic trypsin inhibitor Kunitz domain"/>
    <property type="match status" value="1"/>
</dbReference>
<dbReference type="PANTHER" id="PTHR10083">
    <property type="entry name" value="KUNITZ-TYPE PROTEASE INHIBITOR-RELATED"/>
    <property type="match status" value="1"/>
</dbReference>
<dbReference type="PRINTS" id="PR00759">
    <property type="entry name" value="BASICPTASE"/>
</dbReference>
<evidence type="ECO:0000313" key="7">
    <source>
        <dbReference type="Proteomes" id="UP001266305"/>
    </source>
</evidence>
<evidence type="ECO:0000256" key="1">
    <source>
        <dbReference type="ARBA" id="ARBA00022690"/>
    </source>
</evidence>
<dbReference type="Pfam" id="PF16626">
    <property type="entry name" value="Papilin_u7"/>
    <property type="match status" value="1"/>
</dbReference>
<keyword evidence="2" id="KW-0722">Serine protease inhibitor</keyword>
<organism evidence="6 7">
    <name type="scientific">Saguinus oedipus</name>
    <name type="common">Cotton-top tamarin</name>
    <name type="synonym">Oedipomidas oedipus</name>
    <dbReference type="NCBI Taxonomy" id="9490"/>
    <lineage>
        <taxon>Eukaryota</taxon>
        <taxon>Metazoa</taxon>
        <taxon>Chordata</taxon>
        <taxon>Craniata</taxon>
        <taxon>Vertebrata</taxon>
        <taxon>Euteleostomi</taxon>
        <taxon>Mammalia</taxon>
        <taxon>Eutheria</taxon>
        <taxon>Euarchontoglires</taxon>
        <taxon>Primates</taxon>
        <taxon>Haplorrhini</taxon>
        <taxon>Platyrrhini</taxon>
        <taxon>Cebidae</taxon>
        <taxon>Callitrichinae</taxon>
        <taxon>Saguinus</taxon>
    </lineage>
</organism>
<dbReference type="InterPro" id="IPR050098">
    <property type="entry name" value="TFPI/VKTCI-like"/>
</dbReference>
<protein>
    <recommendedName>
        <fullName evidence="5">BPTI/Kunitz inhibitor domain-containing protein</fullName>
    </recommendedName>
</protein>
<dbReference type="EMBL" id="JASSZA010000008">
    <property type="protein sequence ID" value="KAK2104433.1"/>
    <property type="molecule type" value="Genomic_DNA"/>
</dbReference>
<evidence type="ECO:0000256" key="4">
    <source>
        <dbReference type="SAM" id="MobiDB-lite"/>
    </source>
</evidence>
<dbReference type="CDD" id="cd22635">
    <property type="entry name" value="Kunitz_papilin"/>
    <property type="match status" value="1"/>
</dbReference>
<evidence type="ECO:0000313" key="6">
    <source>
        <dbReference type="EMBL" id="KAK2104433.1"/>
    </source>
</evidence>
<dbReference type="InterPro" id="IPR002223">
    <property type="entry name" value="Kunitz_BPTI"/>
</dbReference>
<evidence type="ECO:0000259" key="5">
    <source>
        <dbReference type="PROSITE" id="PS50279"/>
    </source>
</evidence>
<dbReference type="InterPro" id="IPR036880">
    <property type="entry name" value="Kunitz_BPTI_sf"/>
</dbReference>
<proteinExistence type="predicted"/>
<feature type="domain" description="BPTI/Kunitz inhibitor" evidence="5">
    <location>
        <begin position="99"/>
        <end position="149"/>
    </location>
</feature>
<reference evidence="6 7" key="1">
    <citation type="submission" date="2023-05" db="EMBL/GenBank/DDBJ databases">
        <title>B98-5 Cell Line De Novo Hybrid Assembly: An Optical Mapping Approach.</title>
        <authorList>
            <person name="Kananen K."/>
            <person name="Auerbach J.A."/>
            <person name="Kautto E."/>
            <person name="Blachly J.S."/>
        </authorList>
    </citation>
    <scope>NUCLEOTIDE SEQUENCE [LARGE SCALE GENOMIC DNA]</scope>
    <source>
        <strain evidence="6">B95-8</strain>
        <tissue evidence="6">Cell line</tissue>
    </source>
</reference>
<dbReference type="PANTHER" id="PTHR10083:SF328">
    <property type="entry name" value="TISSUE FACTOR PATHWAY INHIBITOR"/>
    <property type="match status" value="1"/>
</dbReference>
<dbReference type="Pfam" id="PF00014">
    <property type="entry name" value="Kunitz_BPTI"/>
    <property type="match status" value="1"/>
</dbReference>
<dbReference type="PROSITE" id="PS50279">
    <property type="entry name" value="BPTI_KUNITZ_2"/>
    <property type="match status" value="1"/>
</dbReference>